<gene>
    <name evidence="2" type="ORF">HK099_002643</name>
</gene>
<evidence type="ECO:0000313" key="3">
    <source>
        <dbReference type="Proteomes" id="UP001211065"/>
    </source>
</evidence>
<evidence type="ECO:0000256" key="1">
    <source>
        <dbReference type="SAM" id="MobiDB-lite"/>
    </source>
</evidence>
<dbReference type="Proteomes" id="UP001211065">
    <property type="component" value="Unassembled WGS sequence"/>
</dbReference>
<comment type="caution">
    <text evidence="2">The sequence shown here is derived from an EMBL/GenBank/DDBJ whole genome shotgun (WGS) entry which is preliminary data.</text>
</comment>
<evidence type="ECO:0000313" key="2">
    <source>
        <dbReference type="EMBL" id="KAJ3227279.1"/>
    </source>
</evidence>
<protein>
    <submittedName>
        <fullName evidence="2">Uncharacterized protein</fullName>
    </submittedName>
</protein>
<sequence length="429" mass="50425">MVSIGINSQTLTDLLNANEEKFVENMIEESSIIEKTSSEEQFEFNSNFYSQNLLHSLEDLSVNFKLTFEHYLEHINNFENFDTTVNSEHKMRLFLSLNYQEKMNVKISYLGYLNMNKSADSVDSRLILKTHKKKFLHLMNSMLDKILLAVNNFKENIDQKSLHKKEPEILPSPYYELKNQLKEMSENKIYSEQQYLSKYNEKLFNKQGDVINEDNLKKNPNRKRSVSFSDNDINESRISTTSQRTLGTSVSARGRNSDSYKRRGSVDERKNSLINSCGDAKQNNIQNQIDFYASRQNSLEKFKNFKFHYSTEDVTKENLLEGLKLEFTNVNMYLEWEPNLVLKKNMLDKKQNSRSFGESLNSVTILNLLKKLHLKETKNFTLTLRFKLFIDLKNFDLIFKFVENDALIHDEKFEEEFANLPLILDKVND</sequence>
<accession>A0AAD5UBD8</accession>
<keyword evidence="3" id="KW-1185">Reference proteome</keyword>
<feature type="region of interest" description="Disordered" evidence="1">
    <location>
        <begin position="211"/>
        <end position="268"/>
    </location>
</feature>
<name>A0AAD5UBD8_9FUNG</name>
<reference evidence="2" key="1">
    <citation type="submission" date="2020-05" db="EMBL/GenBank/DDBJ databases">
        <title>Phylogenomic resolution of chytrid fungi.</title>
        <authorList>
            <person name="Stajich J.E."/>
            <person name="Amses K."/>
            <person name="Simmons R."/>
            <person name="Seto K."/>
            <person name="Myers J."/>
            <person name="Bonds A."/>
            <person name="Quandt C.A."/>
            <person name="Barry K."/>
            <person name="Liu P."/>
            <person name="Grigoriev I."/>
            <person name="Longcore J.E."/>
            <person name="James T.Y."/>
        </authorList>
    </citation>
    <scope>NUCLEOTIDE SEQUENCE</scope>
    <source>
        <strain evidence="2">JEL0476</strain>
    </source>
</reference>
<organism evidence="2 3">
    <name type="scientific">Clydaea vesicula</name>
    <dbReference type="NCBI Taxonomy" id="447962"/>
    <lineage>
        <taxon>Eukaryota</taxon>
        <taxon>Fungi</taxon>
        <taxon>Fungi incertae sedis</taxon>
        <taxon>Chytridiomycota</taxon>
        <taxon>Chytridiomycota incertae sedis</taxon>
        <taxon>Chytridiomycetes</taxon>
        <taxon>Lobulomycetales</taxon>
        <taxon>Lobulomycetaceae</taxon>
        <taxon>Clydaea</taxon>
    </lineage>
</organism>
<dbReference type="EMBL" id="JADGJW010000019">
    <property type="protein sequence ID" value="KAJ3227279.1"/>
    <property type="molecule type" value="Genomic_DNA"/>
</dbReference>
<feature type="compositionally biased region" description="Polar residues" evidence="1">
    <location>
        <begin position="226"/>
        <end position="251"/>
    </location>
</feature>
<dbReference type="AlphaFoldDB" id="A0AAD5UBD8"/>
<proteinExistence type="predicted"/>
<feature type="compositionally biased region" description="Basic and acidic residues" evidence="1">
    <location>
        <begin position="255"/>
        <end position="268"/>
    </location>
</feature>